<evidence type="ECO:0000313" key="3">
    <source>
        <dbReference type="EMBL" id="GLK51472.1"/>
    </source>
</evidence>
<dbReference type="InterPro" id="IPR052529">
    <property type="entry name" value="Bact_Transport_Assoc"/>
</dbReference>
<feature type="transmembrane region" description="Helical" evidence="1">
    <location>
        <begin position="340"/>
        <end position="361"/>
    </location>
</feature>
<dbReference type="AlphaFoldDB" id="A0A9W6IKX7"/>
<evidence type="ECO:0000256" key="1">
    <source>
        <dbReference type="SAM" id="Phobius"/>
    </source>
</evidence>
<comment type="caution">
    <text evidence="3">The sequence shown here is derived from an EMBL/GenBank/DDBJ whole genome shotgun (WGS) entry which is preliminary data.</text>
</comment>
<keyword evidence="1" id="KW-1133">Transmembrane helix</keyword>
<dbReference type="Proteomes" id="UP001143486">
    <property type="component" value="Unassembled WGS sequence"/>
</dbReference>
<evidence type="ECO:0000313" key="4">
    <source>
        <dbReference type="Proteomes" id="UP001143486"/>
    </source>
</evidence>
<gene>
    <name evidence="3" type="ORF">GCM10017621_09800</name>
</gene>
<accession>A0A9W6IKX7</accession>
<feature type="transmembrane region" description="Helical" evidence="1">
    <location>
        <begin position="90"/>
        <end position="118"/>
    </location>
</feature>
<dbReference type="InterPro" id="IPR007349">
    <property type="entry name" value="DUF418"/>
</dbReference>
<evidence type="ECO:0000259" key="2">
    <source>
        <dbReference type="Pfam" id="PF04235"/>
    </source>
</evidence>
<dbReference type="Pfam" id="PF04235">
    <property type="entry name" value="DUF418"/>
    <property type="match status" value="1"/>
</dbReference>
<reference evidence="3" key="1">
    <citation type="journal article" date="2014" name="Int. J. Syst. Evol. Microbiol.">
        <title>Complete genome sequence of Corynebacterium casei LMG S-19264T (=DSM 44701T), isolated from a smear-ripened cheese.</title>
        <authorList>
            <consortium name="US DOE Joint Genome Institute (JGI-PGF)"/>
            <person name="Walter F."/>
            <person name="Albersmeier A."/>
            <person name="Kalinowski J."/>
            <person name="Ruckert C."/>
        </authorList>
    </citation>
    <scope>NUCLEOTIDE SEQUENCE</scope>
    <source>
        <strain evidence="3">VKM B-1513</strain>
    </source>
</reference>
<keyword evidence="1" id="KW-0472">Membrane</keyword>
<reference evidence="3" key="2">
    <citation type="submission" date="2023-01" db="EMBL/GenBank/DDBJ databases">
        <authorList>
            <person name="Sun Q."/>
            <person name="Evtushenko L."/>
        </authorList>
    </citation>
    <scope>NUCLEOTIDE SEQUENCE</scope>
    <source>
        <strain evidence="3">VKM B-1513</strain>
    </source>
</reference>
<feature type="transmembrane region" description="Helical" evidence="1">
    <location>
        <begin position="231"/>
        <end position="257"/>
    </location>
</feature>
<feature type="domain" description="DUF418" evidence="2">
    <location>
        <begin position="226"/>
        <end position="373"/>
    </location>
</feature>
<dbReference type="PANTHER" id="PTHR30590:SF2">
    <property type="entry name" value="INNER MEMBRANE PROTEIN"/>
    <property type="match status" value="1"/>
</dbReference>
<feature type="transmembrane region" description="Helical" evidence="1">
    <location>
        <begin position="269"/>
        <end position="289"/>
    </location>
</feature>
<feature type="transmembrane region" description="Helical" evidence="1">
    <location>
        <begin position="309"/>
        <end position="328"/>
    </location>
</feature>
<dbReference type="PANTHER" id="PTHR30590">
    <property type="entry name" value="INNER MEMBRANE PROTEIN"/>
    <property type="match status" value="1"/>
</dbReference>
<dbReference type="RefSeq" id="WP_271185853.1">
    <property type="nucleotide sequence ID" value="NZ_BSFE01000002.1"/>
</dbReference>
<proteinExistence type="predicted"/>
<sequence>MDERDGAGLRRLLGLCAFGLLLANLPGMAGVWPSADLPEIGGRTLGAADALAWWTGQTLVSWTFNIVLIAAFGGWLAWQQDRGLRVPLGWMLLLGLVLAYFVWFGELISILAIASMIALPLRAMQPASRLVTALVLVGGTLLIVVAGSAVTALLPDTMEPGQLLGFGAEQATEAEAAHRAGYFAQLPRNMATALQWHLMEVVFLGGGVLGLAMIGMLALETGFAGGRWPAMHYVLVAAVCLGLGLPLTGWAAAAALARDFAPSGLWQSNGAHATGALLCAAGFAALISLAGNQARLVPVTRLLEQAGEIWLSLYTGQLLIGLALFSLLPGLSLYGRLGPAGLALTGFLLCVVQALAVWAWSRSFRTGPVEWLLDGLSRRRFGPLRRGPGA</sequence>
<organism evidence="3 4">
    <name type="scientific">Maricaulis virginensis</name>
    <dbReference type="NCBI Taxonomy" id="144022"/>
    <lineage>
        <taxon>Bacteria</taxon>
        <taxon>Pseudomonadati</taxon>
        <taxon>Pseudomonadota</taxon>
        <taxon>Alphaproteobacteria</taxon>
        <taxon>Maricaulales</taxon>
        <taxon>Maricaulaceae</taxon>
        <taxon>Maricaulis</taxon>
    </lineage>
</organism>
<feature type="transmembrane region" description="Helical" evidence="1">
    <location>
        <begin position="52"/>
        <end position="78"/>
    </location>
</feature>
<name>A0A9W6IKX7_9PROT</name>
<feature type="transmembrane region" description="Helical" evidence="1">
    <location>
        <begin position="130"/>
        <end position="154"/>
    </location>
</feature>
<protein>
    <recommendedName>
        <fullName evidence="2">DUF418 domain-containing protein</fullName>
    </recommendedName>
</protein>
<feature type="transmembrane region" description="Helical" evidence="1">
    <location>
        <begin position="12"/>
        <end position="32"/>
    </location>
</feature>
<keyword evidence="1" id="KW-0812">Transmembrane</keyword>
<feature type="transmembrane region" description="Helical" evidence="1">
    <location>
        <begin position="198"/>
        <end position="219"/>
    </location>
</feature>
<keyword evidence="4" id="KW-1185">Reference proteome</keyword>
<dbReference type="EMBL" id="BSFE01000002">
    <property type="protein sequence ID" value="GLK51472.1"/>
    <property type="molecule type" value="Genomic_DNA"/>
</dbReference>